<protein>
    <submittedName>
        <fullName evidence="9">FtsX-like permease family protein</fullName>
    </submittedName>
</protein>
<name>A0A518HLA7_9BACT</name>
<keyword evidence="5 7" id="KW-0472">Membrane</keyword>
<feature type="transmembrane region" description="Helical" evidence="7">
    <location>
        <begin position="1018"/>
        <end position="1039"/>
    </location>
</feature>
<dbReference type="InterPro" id="IPR051125">
    <property type="entry name" value="ABC-4/HrtB_transporter"/>
</dbReference>
<keyword evidence="10" id="KW-1185">Reference proteome</keyword>
<feature type="transmembrane region" description="Helical" evidence="7">
    <location>
        <begin position="630"/>
        <end position="651"/>
    </location>
</feature>
<evidence type="ECO:0000256" key="2">
    <source>
        <dbReference type="ARBA" id="ARBA00022475"/>
    </source>
</evidence>
<feature type="transmembrane region" description="Helical" evidence="7">
    <location>
        <begin position="1102"/>
        <end position="1124"/>
    </location>
</feature>
<feature type="transmembrane region" description="Helical" evidence="7">
    <location>
        <begin position="577"/>
        <end position="610"/>
    </location>
</feature>
<feature type="domain" description="ABC3 transporter permease C-terminal" evidence="8">
    <location>
        <begin position="535"/>
        <end position="656"/>
    </location>
</feature>
<organism evidence="9 10">
    <name type="scientific">Stieleria neptunia</name>
    <dbReference type="NCBI Taxonomy" id="2527979"/>
    <lineage>
        <taxon>Bacteria</taxon>
        <taxon>Pseudomonadati</taxon>
        <taxon>Planctomycetota</taxon>
        <taxon>Planctomycetia</taxon>
        <taxon>Pirellulales</taxon>
        <taxon>Pirellulaceae</taxon>
        <taxon>Stieleria</taxon>
    </lineage>
</organism>
<accession>A0A518HLA7</accession>
<feature type="transmembrane region" description="Helical" evidence="7">
    <location>
        <begin position="708"/>
        <end position="728"/>
    </location>
</feature>
<evidence type="ECO:0000256" key="5">
    <source>
        <dbReference type="ARBA" id="ARBA00023136"/>
    </source>
</evidence>
<evidence type="ECO:0000256" key="6">
    <source>
        <dbReference type="SAM" id="MobiDB-lite"/>
    </source>
</evidence>
<comment type="subcellular location">
    <subcellularLocation>
        <location evidence="1">Cell membrane</location>
        <topology evidence="1">Multi-pass membrane protein</topology>
    </subcellularLocation>
</comment>
<keyword evidence="2" id="KW-1003">Cell membrane</keyword>
<evidence type="ECO:0000256" key="1">
    <source>
        <dbReference type="ARBA" id="ARBA00004651"/>
    </source>
</evidence>
<feature type="transmembrane region" description="Helical" evidence="7">
    <location>
        <begin position="761"/>
        <end position="781"/>
    </location>
</feature>
<dbReference type="Pfam" id="PF02687">
    <property type="entry name" value="FtsX"/>
    <property type="match status" value="2"/>
</dbReference>
<dbReference type="AlphaFoldDB" id="A0A518HLA7"/>
<feature type="region of interest" description="Disordered" evidence="6">
    <location>
        <begin position="407"/>
        <end position="430"/>
    </location>
</feature>
<reference evidence="9 10" key="1">
    <citation type="submission" date="2019-03" db="EMBL/GenBank/DDBJ databases">
        <title>Deep-cultivation of Planctomycetes and their phenomic and genomic characterization uncovers novel biology.</title>
        <authorList>
            <person name="Wiegand S."/>
            <person name="Jogler M."/>
            <person name="Boedeker C."/>
            <person name="Pinto D."/>
            <person name="Vollmers J."/>
            <person name="Rivas-Marin E."/>
            <person name="Kohn T."/>
            <person name="Peeters S.H."/>
            <person name="Heuer A."/>
            <person name="Rast P."/>
            <person name="Oberbeckmann S."/>
            <person name="Bunk B."/>
            <person name="Jeske O."/>
            <person name="Meyerdierks A."/>
            <person name="Storesund J.E."/>
            <person name="Kallscheuer N."/>
            <person name="Luecker S."/>
            <person name="Lage O.M."/>
            <person name="Pohl T."/>
            <person name="Merkel B.J."/>
            <person name="Hornburger P."/>
            <person name="Mueller R.-W."/>
            <person name="Bruemmer F."/>
            <person name="Labrenz M."/>
            <person name="Spormann A.M."/>
            <person name="Op den Camp H."/>
            <person name="Overmann J."/>
            <person name="Amann R."/>
            <person name="Jetten M.S.M."/>
            <person name="Mascher T."/>
            <person name="Medema M.H."/>
            <person name="Devos D.P."/>
            <person name="Kaster A.-K."/>
            <person name="Ovreas L."/>
            <person name="Rohde M."/>
            <person name="Galperin M.Y."/>
            <person name="Jogler C."/>
        </authorList>
    </citation>
    <scope>NUCLEOTIDE SEQUENCE [LARGE SCALE GENOMIC DNA]</scope>
    <source>
        <strain evidence="9 10">Enr13</strain>
    </source>
</reference>
<dbReference type="PANTHER" id="PTHR43738">
    <property type="entry name" value="ABC TRANSPORTER, MEMBRANE PROTEIN"/>
    <property type="match status" value="1"/>
</dbReference>
<keyword evidence="4 7" id="KW-1133">Transmembrane helix</keyword>
<proteinExistence type="predicted"/>
<feature type="transmembrane region" description="Helical" evidence="7">
    <location>
        <begin position="12"/>
        <end position="33"/>
    </location>
</feature>
<feature type="transmembrane region" description="Helical" evidence="7">
    <location>
        <begin position="532"/>
        <end position="556"/>
    </location>
</feature>
<feature type="domain" description="ABC3 transporter permease C-terminal" evidence="8">
    <location>
        <begin position="1019"/>
        <end position="1127"/>
    </location>
</feature>
<dbReference type="InterPro" id="IPR003838">
    <property type="entry name" value="ABC3_permease_C"/>
</dbReference>
<keyword evidence="3 7" id="KW-0812">Transmembrane</keyword>
<evidence type="ECO:0000259" key="8">
    <source>
        <dbReference type="Pfam" id="PF02687"/>
    </source>
</evidence>
<dbReference type="KEGG" id="snep:Enr13x_14700"/>
<feature type="transmembrane region" description="Helical" evidence="7">
    <location>
        <begin position="1067"/>
        <end position="1090"/>
    </location>
</feature>
<evidence type="ECO:0000313" key="9">
    <source>
        <dbReference type="EMBL" id="QDV41627.1"/>
    </source>
</evidence>
<dbReference type="GO" id="GO:0005886">
    <property type="term" value="C:plasma membrane"/>
    <property type="evidence" value="ECO:0007669"/>
    <property type="project" value="UniProtKB-SubCell"/>
</dbReference>
<evidence type="ECO:0000256" key="3">
    <source>
        <dbReference type="ARBA" id="ARBA00022692"/>
    </source>
</evidence>
<dbReference type="EMBL" id="CP037423">
    <property type="protein sequence ID" value="QDV41627.1"/>
    <property type="molecule type" value="Genomic_DNA"/>
</dbReference>
<dbReference type="PANTHER" id="PTHR43738:SF2">
    <property type="entry name" value="ABC TRANSPORTER PERMEASE"/>
    <property type="match status" value="1"/>
</dbReference>
<evidence type="ECO:0000256" key="7">
    <source>
        <dbReference type="SAM" id="Phobius"/>
    </source>
</evidence>
<dbReference type="Proteomes" id="UP000319004">
    <property type="component" value="Chromosome"/>
</dbReference>
<evidence type="ECO:0000313" key="10">
    <source>
        <dbReference type="Proteomes" id="UP000319004"/>
    </source>
</evidence>
<sequence>MVVSGVRYNWRTSLAVALGVAIATAVIVGALLVGDSMRGSLRGLTVQRLGKIESVLAPGGFFAADNAATTLGVDPTQLATVLLFDRAVIETVGSAESRRAGAVQTIGCDQSFWDLDVSGVSPTTMPGDDSIVLTEALAVELGVQVGDQVTVRLPVEQAVPADSPLGRRDVQTEGIPRLTVVDILPDRGLARFSLSPAQATPKNVFLSRDVIGEVLEREGQANVALASVAIDPEKIRVGLSDLGLQLERVTKTFQDQTIFDYYSVTSDRLMLDDTAVETITAALPNGSVTPAMTYLANAIETLDDRGEASATVTYSTITAIDSSPELPLDFGDSDPDDDVVPMVINSWTAERLGVDVGASLRIAYFEPEVENGKEIERTFQAVVTGIVPITEPAKRYFRSRPAVFDREPTRYNDPNLTPTVPGVTDQDSMSDWDTPFELTRDVPAEDDNYWKNHRLTPKAFIPLADGQRLFGSRFGETTGLRIDPTVAADVDALRTQVVAALQPVLPELGWHPRPIRADQLAASKGTTPFDGLFLALSFFVIFSAVMLIAMLFRLGLVRRGRELGTLMAIGLQRKQVSRFFLGEGVVIALIGVLLGVAGGVGYAHAVLAALRTYWVGAVTVPFLTFHATPQSLIGGGLVGLLIGAGTLWWTLRSMLNNQAVTLLRGADASDEVQAEKNISSWPRRIAIALFVMAIGAGIAGAMSGGQTAAGGFVGGGMLLLIAILMLVYEGLRKSKRDHDSAPGYSLGRLARSNSTRAPLRSTLTIGLMATASFLIVAITAFRLQPSDEGTGGFDLVAETAQPLYEDLADADVQRGLLGNDAKLVSSATIVSLRVRSGQDASCNNLYQATEPTVLGIPDQAAESLGRFRFYASADPDVEGQTAWSLLGRKASGSQDDPIPMIVDQNTAMWSLQMIKGIGERKAFVYDNRTLHFEVVGLLENSLLQGRLIVGETNFESSFPEISGYRYVLINTDGQPSDAIASAMETRLGDIGFDVSDARQVLSGMMAVQNTYLRTFQSLGGLGLLLGTVGLAIAQLRNVLERRNELAVMRAIGFTQVRLAAMVMGETASLLLIGIGCGVACAVVAVLPHALAGGVRPPILEPIVVVLAIVVFGLIAGLIAAFKVVRMPLLESLRGT</sequence>
<feature type="transmembrane region" description="Helical" evidence="7">
    <location>
        <begin position="685"/>
        <end position="702"/>
    </location>
</feature>
<evidence type="ECO:0000256" key="4">
    <source>
        <dbReference type="ARBA" id="ARBA00022989"/>
    </source>
</evidence>
<gene>
    <name evidence="9" type="ORF">Enr13x_14700</name>
</gene>